<organism evidence="15 16">
    <name type="scientific">Cysteiniphilum litorale</name>
    <dbReference type="NCBI Taxonomy" id="2056700"/>
    <lineage>
        <taxon>Bacteria</taxon>
        <taxon>Pseudomonadati</taxon>
        <taxon>Pseudomonadota</taxon>
        <taxon>Gammaproteobacteria</taxon>
        <taxon>Thiotrichales</taxon>
        <taxon>Fastidiosibacteraceae</taxon>
        <taxon>Cysteiniphilum</taxon>
    </lineage>
</organism>
<dbReference type="PROSITE" id="PS00710">
    <property type="entry name" value="PGM_PMM"/>
    <property type="match status" value="1"/>
</dbReference>
<evidence type="ECO:0000313" key="16">
    <source>
        <dbReference type="Proteomes" id="UP000636949"/>
    </source>
</evidence>
<dbReference type="Pfam" id="PF02878">
    <property type="entry name" value="PGM_PMM_I"/>
    <property type="match status" value="1"/>
</dbReference>
<evidence type="ECO:0000256" key="1">
    <source>
        <dbReference type="ARBA" id="ARBA00000586"/>
    </source>
</evidence>
<dbReference type="InterPro" id="IPR016066">
    <property type="entry name" value="A-D-PHexomutase_CS"/>
</dbReference>
<dbReference type="OrthoDB" id="9803322at2"/>
<gene>
    <name evidence="15" type="primary">algC</name>
    <name evidence="15" type="ORF">GCM10010995_19520</name>
</gene>
<dbReference type="InterPro" id="IPR005841">
    <property type="entry name" value="Alpha-D-phosphohexomutase_SF"/>
</dbReference>
<dbReference type="InterPro" id="IPR036900">
    <property type="entry name" value="A-D-PHexomutase_C_sf"/>
</dbReference>
<dbReference type="GO" id="GO:0004615">
    <property type="term" value="F:phosphomannomutase activity"/>
    <property type="evidence" value="ECO:0007669"/>
    <property type="project" value="UniProtKB-EC"/>
</dbReference>
<dbReference type="Gene3D" id="3.40.120.10">
    <property type="entry name" value="Alpha-D-Glucose-1,6-Bisphosphate, subunit A, domain 3"/>
    <property type="match status" value="3"/>
</dbReference>
<accession>A0A8J2Z5T5</accession>
<comment type="similarity">
    <text evidence="4 10">Belongs to the phosphohexose mutase family.</text>
</comment>
<evidence type="ECO:0000256" key="10">
    <source>
        <dbReference type="RuleBase" id="RU004326"/>
    </source>
</evidence>
<dbReference type="InterPro" id="IPR005844">
    <property type="entry name" value="A-D-PHexomutase_a/b/a-I"/>
</dbReference>
<dbReference type="GO" id="GO:0000287">
    <property type="term" value="F:magnesium ion binding"/>
    <property type="evidence" value="ECO:0007669"/>
    <property type="project" value="InterPro"/>
</dbReference>
<comment type="cofactor">
    <cofactor evidence="2">
        <name>Mg(2+)</name>
        <dbReference type="ChEBI" id="CHEBI:18420"/>
    </cofactor>
</comment>
<evidence type="ECO:0000313" key="15">
    <source>
        <dbReference type="EMBL" id="GGG02184.1"/>
    </source>
</evidence>
<keyword evidence="8 10" id="KW-0460">Magnesium</keyword>
<reference evidence="15" key="2">
    <citation type="submission" date="2020-09" db="EMBL/GenBank/DDBJ databases">
        <authorList>
            <person name="Sun Q."/>
            <person name="Zhou Y."/>
        </authorList>
    </citation>
    <scope>NUCLEOTIDE SEQUENCE</scope>
    <source>
        <strain evidence="15">CGMCC 1.15758</strain>
    </source>
</reference>
<dbReference type="PANTHER" id="PTHR43771">
    <property type="entry name" value="PHOSPHOMANNOMUTASE"/>
    <property type="match status" value="1"/>
</dbReference>
<feature type="domain" description="Alpha-D-phosphohexomutase C-terminal" evidence="11">
    <location>
        <begin position="375"/>
        <end position="450"/>
    </location>
</feature>
<dbReference type="GO" id="GO:0005975">
    <property type="term" value="P:carbohydrate metabolic process"/>
    <property type="evidence" value="ECO:0007669"/>
    <property type="project" value="InterPro"/>
</dbReference>
<dbReference type="InterPro" id="IPR005846">
    <property type="entry name" value="A-D-PHexomutase_a/b/a-III"/>
</dbReference>
<dbReference type="SUPFAM" id="SSF53738">
    <property type="entry name" value="Phosphoglucomutase, first 3 domains"/>
    <property type="match status" value="3"/>
</dbReference>
<name>A0A8J2Z5T5_9GAMM</name>
<evidence type="ECO:0000256" key="7">
    <source>
        <dbReference type="ARBA" id="ARBA00022723"/>
    </source>
</evidence>
<comment type="pathway">
    <text evidence="3">Nucleotide-sugar biosynthesis; GDP-alpha-D-mannose biosynthesis; alpha-D-mannose 1-phosphate from D-fructose 6-phosphate: step 2/2.</text>
</comment>
<evidence type="ECO:0000256" key="8">
    <source>
        <dbReference type="ARBA" id="ARBA00022842"/>
    </source>
</evidence>
<reference evidence="15" key="1">
    <citation type="journal article" date="2014" name="Int. J. Syst. Evol. Microbiol.">
        <title>Complete genome sequence of Corynebacterium casei LMG S-19264T (=DSM 44701T), isolated from a smear-ripened cheese.</title>
        <authorList>
            <consortium name="US DOE Joint Genome Institute (JGI-PGF)"/>
            <person name="Walter F."/>
            <person name="Albersmeier A."/>
            <person name="Kalinowski J."/>
            <person name="Ruckert C."/>
        </authorList>
    </citation>
    <scope>NUCLEOTIDE SEQUENCE</scope>
    <source>
        <strain evidence="15">CGMCC 1.15758</strain>
    </source>
</reference>
<feature type="domain" description="Alpha-D-phosphohexomutase alpha/beta/alpha" evidence="14">
    <location>
        <begin position="260"/>
        <end position="368"/>
    </location>
</feature>
<evidence type="ECO:0000256" key="3">
    <source>
        <dbReference type="ARBA" id="ARBA00004699"/>
    </source>
</evidence>
<dbReference type="Pfam" id="PF02880">
    <property type="entry name" value="PGM_PMM_III"/>
    <property type="match status" value="1"/>
</dbReference>
<comment type="catalytic activity">
    <reaction evidence="1">
        <text>alpha-D-mannose 1-phosphate = D-mannose 6-phosphate</text>
        <dbReference type="Rhea" id="RHEA:11140"/>
        <dbReference type="ChEBI" id="CHEBI:58409"/>
        <dbReference type="ChEBI" id="CHEBI:58735"/>
        <dbReference type="EC" id="5.4.2.8"/>
    </reaction>
</comment>
<protein>
    <recommendedName>
        <fullName evidence="5">phosphomannomutase</fullName>
        <ecNumber evidence="5">5.4.2.8</ecNumber>
    </recommendedName>
</protein>
<evidence type="ECO:0000256" key="5">
    <source>
        <dbReference type="ARBA" id="ARBA00012730"/>
    </source>
</evidence>
<evidence type="ECO:0000259" key="11">
    <source>
        <dbReference type="Pfam" id="PF00408"/>
    </source>
</evidence>
<dbReference type="Pfam" id="PF02879">
    <property type="entry name" value="PGM_PMM_II"/>
    <property type="match status" value="1"/>
</dbReference>
<feature type="domain" description="Alpha-D-phosphohexomutase alpha/beta/alpha" evidence="12">
    <location>
        <begin position="12"/>
        <end position="141"/>
    </location>
</feature>
<dbReference type="Gene3D" id="3.30.310.50">
    <property type="entry name" value="Alpha-D-phosphohexomutase, C-terminal domain"/>
    <property type="match status" value="1"/>
</dbReference>
<dbReference type="Pfam" id="PF00408">
    <property type="entry name" value="PGM_PMM_IV"/>
    <property type="match status" value="1"/>
</dbReference>
<dbReference type="CDD" id="cd03089">
    <property type="entry name" value="PMM_PGM"/>
    <property type="match status" value="1"/>
</dbReference>
<keyword evidence="7 10" id="KW-0479">Metal-binding</keyword>
<keyword evidence="6" id="KW-0597">Phosphoprotein</keyword>
<keyword evidence="9" id="KW-0413">Isomerase</keyword>
<dbReference type="EMBL" id="BMJS01000024">
    <property type="protein sequence ID" value="GGG02184.1"/>
    <property type="molecule type" value="Genomic_DNA"/>
</dbReference>
<evidence type="ECO:0000259" key="12">
    <source>
        <dbReference type="Pfam" id="PF02878"/>
    </source>
</evidence>
<dbReference type="InterPro" id="IPR005845">
    <property type="entry name" value="A-D-PHexomutase_a/b/a-II"/>
</dbReference>
<evidence type="ECO:0000256" key="6">
    <source>
        <dbReference type="ARBA" id="ARBA00022553"/>
    </source>
</evidence>
<dbReference type="InterPro" id="IPR016055">
    <property type="entry name" value="A-D-PHexomutase_a/b/a-I/II/III"/>
</dbReference>
<evidence type="ECO:0000259" key="14">
    <source>
        <dbReference type="Pfam" id="PF02880"/>
    </source>
</evidence>
<dbReference type="SUPFAM" id="SSF55957">
    <property type="entry name" value="Phosphoglucomutase, C-terminal domain"/>
    <property type="match status" value="1"/>
</dbReference>
<dbReference type="RefSeq" id="WP_117003278.1">
    <property type="nucleotide sequence ID" value="NZ_BMJS01000024.1"/>
</dbReference>
<sequence length="463" mass="50536">MFKENALTSEHIFRAYDIRGTYPEDLNENVVFNIGVAFAQQARLHGEQKVFIARDGRLSGPTLLKSLAEGLQAGGCDVIDVGAVPTPVLYFAAKTQGNGTGIMLTGSHNPANYNGLKMMIGGHTLAQDDIQVLKKIIIKGEAKDDTVGTYQSLAIDDKYIDYIAKQEKLAKPLKIVIDAGNGITGEIAPKLFRKLGCEVIELFCEIDGTFPNHHPDPSKPANLKDLIAAVKTHNADVGLAFDGDGDRLGVITPKGENIFPDRQLMLYAEDVLKAHPQATILFDVKCTKNLASFVENLGGKPIMSQTGHALIKKKIKETGAELAGEMSGHTFFNDRWLGFDDGLYTGVRLLDILASSDASLDQIFARIPQSINTPEINIEVTEEQKFAVVDSLVKQADTKFNNAKVITIDGVRVEFKDGWGLVRASNTTPCLVLRFEADSEEALARIKDDFSQWVESVINTCAV</sequence>
<evidence type="ECO:0000256" key="2">
    <source>
        <dbReference type="ARBA" id="ARBA00001946"/>
    </source>
</evidence>
<dbReference type="Proteomes" id="UP000636949">
    <property type="component" value="Unassembled WGS sequence"/>
</dbReference>
<keyword evidence="16" id="KW-1185">Reference proteome</keyword>
<dbReference type="EC" id="5.4.2.8" evidence="5"/>
<dbReference type="PANTHER" id="PTHR43771:SF2">
    <property type="entry name" value="PHOSPHOMANNOMUTASE_PHOSPHOGLUCOMUTASE"/>
    <property type="match status" value="1"/>
</dbReference>
<proteinExistence type="inferred from homology"/>
<evidence type="ECO:0000259" key="13">
    <source>
        <dbReference type="Pfam" id="PF02879"/>
    </source>
</evidence>
<evidence type="ECO:0000256" key="9">
    <source>
        <dbReference type="ARBA" id="ARBA00023235"/>
    </source>
</evidence>
<dbReference type="PRINTS" id="PR00509">
    <property type="entry name" value="PGMPMM"/>
</dbReference>
<comment type="caution">
    <text evidence="15">The sequence shown here is derived from an EMBL/GenBank/DDBJ whole genome shotgun (WGS) entry which is preliminary data.</text>
</comment>
<dbReference type="AlphaFoldDB" id="A0A8J2Z5T5"/>
<dbReference type="InterPro" id="IPR005843">
    <property type="entry name" value="A-D-PHexomutase_C"/>
</dbReference>
<feature type="domain" description="Alpha-D-phosphohexomutase alpha/beta/alpha" evidence="13">
    <location>
        <begin position="158"/>
        <end position="255"/>
    </location>
</feature>
<dbReference type="FunFam" id="3.40.120.10:FF:000021">
    <property type="entry name" value="Phosphomannomutase/phosphoglucomutase"/>
    <property type="match status" value="1"/>
</dbReference>
<evidence type="ECO:0000256" key="4">
    <source>
        <dbReference type="ARBA" id="ARBA00010231"/>
    </source>
</evidence>